<dbReference type="EnsemblMetazoa" id="CJA29056.1">
    <property type="protein sequence ID" value="CJA29056.1"/>
    <property type="gene ID" value="WBGene00184630"/>
</dbReference>
<evidence type="ECO:0000313" key="1">
    <source>
        <dbReference type="EnsemblMetazoa" id="CJA29056.1"/>
    </source>
</evidence>
<keyword evidence="2" id="KW-1185">Reference proteome</keyword>
<reference evidence="2" key="1">
    <citation type="submission" date="2010-08" db="EMBL/GenBank/DDBJ databases">
        <authorList>
            <consortium name="Caenorhabditis japonica Sequencing Consortium"/>
            <person name="Wilson R.K."/>
        </authorList>
    </citation>
    <scope>NUCLEOTIDE SEQUENCE [LARGE SCALE GENOMIC DNA]</scope>
    <source>
        <strain evidence="2">DF5081</strain>
    </source>
</reference>
<dbReference type="Proteomes" id="UP000005237">
    <property type="component" value="Unassembled WGS sequence"/>
</dbReference>
<proteinExistence type="predicted"/>
<name>A0A8R1IAK9_CAEJA</name>
<reference evidence="1" key="2">
    <citation type="submission" date="2022-06" db="UniProtKB">
        <authorList>
            <consortium name="EnsemblMetazoa"/>
        </authorList>
    </citation>
    <scope>IDENTIFICATION</scope>
    <source>
        <strain evidence="1">DF5081</strain>
    </source>
</reference>
<dbReference type="AlphaFoldDB" id="A0A8R1IAK9"/>
<evidence type="ECO:0000313" key="2">
    <source>
        <dbReference type="Proteomes" id="UP000005237"/>
    </source>
</evidence>
<accession>A0A8R1IAK9</accession>
<organism evidence="1 2">
    <name type="scientific">Caenorhabditis japonica</name>
    <dbReference type="NCBI Taxonomy" id="281687"/>
    <lineage>
        <taxon>Eukaryota</taxon>
        <taxon>Metazoa</taxon>
        <taxon>Ecdysozoa</taxon>
        <taxon>Nematoda</taxon>
        <taxon>Chromadorea</taxon>
        <taxon>Rhabditida</taxon>
        <taxon>Rhabditina</taxon>
        <taxon>Rhabditomorpha</taxon>
        <taxon>Rhabditoidea</taxon>
        <taxon>Rhabditidae</taxon>
        <taxon>Peloderinae</taxon>
        <taxon>Caenorhabditis</taxon>
    </lineage>
</organism>
<sequence>MSTQQRAQLEILGLARSPVQFSSLFSSRLVCPTRSVCLSALGERCASLVCSRHAPVVLCSPSLISIWVGYGRVRLRRGSTTILDTVTTLGSDYADLCKLSLVFSQVPCGERRSLWALYLSRVSPFGVTLVGVPVSCRLSLAATSAISTTDIDRIEGPLCTWIRWPGSLVGSLGWRIRGRLSPLFLDPCAHGFVGLARSLARLAGGFVARCPRWFWIRRDVVGRADVPRRAPCDWQDSCSCFWMDSCRASCSLVEDFCPVAELITSES</sequence>
<protein>
    <submittedName>
        <fullName evidence="1">Uncharacterized protein</fullName>
    </submittedName>
</protein>